<feature type="signal peptide" evidence="1">
    <location>
        <begin position="1"/>
        <end position="21"/>
    </location>
</feature>
<dbReference type="Proteomes" id="UP001216674">
    <property type="component" value="Unassembled WGS sequence"/>
</dbReference>
<proteinExistence type="predicted"/>
<sequence>MRKTNLFLAGVFATISVAATAEPTVLIGDELKTTFLAKPIVFVRDRDNQKVSWDVRPDGYLYGQNLSRGTTDRAKWEIKDDHLCVTWFGNSTNDCFGLTKDGDTLALYTGDKAAPKHVGSVEK</sequence>
<protein>
    <submittedName>
        <fullName evidence="2">Uncharacterized protein</fullName>
    </submittedName>
</protein>
<organism evidence="2 3">
    <name type="scientific">Cupriavidus basilensis</name>
    <dbReference type="NCBI Taxonomy" id="68895"/>
    <lineage>
        <taxon>Bacteria</taxon>
        <taxon>Pseudomonadati</taxon>
        <taxon>Pseudomonadota</taxon>
        <taxon>Betaproteobacteria</taxon>
        <taxon>Burkholderiales</taxon>
        <taxon>Burkholderiaceae</taxon>
        <taxon>Cupriavidus</taxon>
    </lineage>
</organism>
<reference evidence="2 3" key="1">
    <citation type="submission" date="2023-03" db="EMBL/GenBank/DDBJ databases">
        <title>Draft assemblies of triclosan tolerant bacteria isolated from returned activated sludge.</title>
        <authorList>
            <person name="Van Hamelsveld S."/>
        </authorList>
    </citation>
    <scope>NUCLEOTIDE SEQUENCE [LARGE SCALE GENOMIC DNA]</scope>
    <source>
        <strain evidence="2 3">GW210010_S58</strain>
    </source>
</reference>
<keyword evidence="3" id="KW-1185">Reference proteome</keyword>
<comment type="caution">
    <text evidence="2">The sequence shown here is derived from an EMBL/GenBank/DDBJ whole genome shotgun (WGS) entry which is preliminary data.</text>
</comment>
<name>A0ABT6AWR2_9BURK</name>
<dbReference type="EMBL" id="JARJLM010000464">
    <property type="protein sequence ID" value="MDF3836803.1"/>
    <property type="molecule type" value="Genomic_DNA"/>
</dbReference>
<evidence type="ECO:0000313" key="3">
    <source>
        <dbReference type="Proteomes" id="UP001216674"/>
    </source>
</evidence>
<keyword evidence="1" id="KW-0732">Signal</keyword>
<evidence type="ECO:0000313" key="2">
    <source>
        <dbReference type="EMBL" id="MDF3836803.1"/>
    </source>
</evidence>
<dbReference type="RefSeq" id="WP_276267162.1">
    <property type="nucleotide sequence ID" value="NZ_JARJLM010000464.1"/>
</dbReference>
<feature type="chain" id="PRO_5047295234" evidence="1">
    <location>
        <begin position="22"/>
        <end position="123"/>
    </location>
</feature>
<evidence type="ECO:0000256" key="1">
    <source>
        <dbReference type="SAM" id="SignalP"/>
    </source>
</evidence>
<accession>A0ABT6AWR2</accession>
<gene>
    <name evidence="2" type="ORF">P3W85_28160</name>
</gene>